<accession>A0AAD7WHQ0</accession>
<evidence type="ECO:0000313" key="2">
    <source>
        <dbReference type="Proteomes" id="UP001221898"/>
    </source>
</evidence>
<comment type="caution">
    <text evidence="1">The sequence shown here is derived from an EMBL/GenBank/DDBJ whole genome shotgun (WGS) entry which is preliminary data.</text>
</comment>
<reference evidence="1" key="1">
    <citation type="journal article" date="2023" name="Science">
        <title>Genome structures resolve the early diversification of teleost fishes.</title>
        <authorList>
            <person name="Parey E."/>
            <person name="Louis A."/>
            <person name="Montfort J."/>
            <person name="Bouchez O."/>
            <person name="Roques C."/>
            <person name="Iampietro C."/>
            <person name="Lluch J."/>
            <person name="Castinel A."/>
            <person name="Donnadieu C."/>
            <person name="Desvignes T."/>
            <person name="Floi Bucao C."/>
            <person name="Jouanno E."/>
            <person name="Wen M."/>
            <person name="Mejri S."/>
            <person name="Dirks R."/>
            <person name="Jansen H."/>
            <person name="Henkel C."/>
            <person name="Chen W.J."/>
            <person name="Zahm M."/>
            <person name="Cabau C."/>
            <person name="Klopp C."/>
            <person name="Thompson A.W."/>
            <person name="Robinson-Rechavi M."/>
            <person name="Braasch I."/>
            <person name="Lecointre G."/>
            <person name="Bobe J."/>
            <person name="Postlethwait J.H."/>
            <person name="Berthelot C."/>
            <person name="Roest Crollius H."/>
            <person name="Guiguen Y."/>
        </authorList>
    </citation>
    <scope>NUCLEOTIDE SEQUENCE</scope>
    <source>
        <strain evidence="1">NC1722</strain>
    </source>
</reference>
<organism evidence="1 2">
    <name type="scientific">Aldrovandia affinis</name>
    <dbReference type="NCBI Taxonomy" id="143900"/>
    <lineage>
        <taxon>Eukaryota</taxon>
        <taxon>Metazoa</taxon>
        <taxon>Chordata</taxon>
        <taxon>Craniata</taxon>
        <taxon>Vertebrata</taxon>
        <taxon>Euteleostomi</taxon>
        <taxon>Actinopterygii</taxon>
        <taxon>Neopterygii</taxon>
        <taxon>Teleostei</taxon>
        <taxon>Notacanthiformes</taxon>
        <taxon>Halosauridae</taxon>
        <taxon>Aldrovandia</taxon>
    </lineage>
</organism>
<gene>
    <name evidence="1" type="ORF">AAFF_G00439260</name>
</gene>
<sequence length="88" mass="9427">MELLRTASSTLRHSSPSLGTCSIMGEWGSRSLGTSALLGPAVSVLSGSGSALCECDQLIVKLWGAVIRHRGDKRLGLRSYGARRDRRL</sequence>
<dbReference type="EMBL" id="JAINUG010000098">
    <property type="protein sequence ID" value="KAJ8397377.1"/>
    <property type="molecule type" value="Genomic_DNA"/>
</dbReference>
<keyword evidence="2" id="KW-1185">Reference proteome</keyword>
<dbReference type="Proteomes" id="UP001221898">
    <property type="component" value="Unassembled WGS sequence"/>
</dbReference>
<dbReference type="AlphaFoldDB" id="A0AAD7WHQ0"/>
<protein>
    <submittedName>
        <fullName evidence="1">Uncharacterized protein</fullName>
    </submittedName>
</protein>
<proteinExistence type="predicted"/>
<name>A0AAD7WHQ0_9TELE</name>
<evidence type="ECO:0000313" key="1">
    <source>
        <dbReference type="EMBL" id="KAJ8397377.1"/>
    </source>
</evidence>